<dbReference type="EMBL" id="QNGE01002010">
    <property type="protein sequence ID" value="KAA3676395.1"/>
    <property type="molecule type" value="Genomic_DNA"/>
</dbReference>
<sequence>MCRLQRTEIRGDEGALQSVLNELEARQQDLAMAAELGKTLLETNEELRKEHQETLNVFRQQIYELENERRLLQSRLATVENDYDLQIKELQNNIVSMRIDVQKQKEMWKTMENERLLLIRELTQQNQSMSKRLAATTKNETRLKNELSSLRSQCNHRKASMHDNFHLLESLRQEISQLRAEKSRLELKLNNVTFERDQLLCSLTECREKMNDMELMQEEHLSTIHSQDTEIAHLQEQANALHEHLQQLSTQESSSEHSRSSPHRSLLAELAEQRLELFTNSMGFGFPNGQFFSRAEGDEDEEVEMDDDALLAYVASLNEEQQHQQACPAEPIPSTSEQSDQLEDGGGDTLLTELRSEVAEIYQQMRQMCVEIQALNDAQSSQHVTMVNGGGTHTPDELAMVEMNFRLNSLRSVLGDLRGLLRELVTDIVPNNSGSLPKENGTKKETVCKDPFAFILNTFRVSPKVCSQCRIRC</sequence>
<dbReference type="Proteomes" id="UP000324629">
    <property type="component" value="Unassembled WGS sequence"/>
</dbReference>
<dbReference type="AlphaFoldDB" id="A0A5J4NLB8"/>
<keyword evidence="5" id="KW-1185">Reference proteome</keyword>
<proteinExistence type="predicted"/>
<name>A0A5J4NLB8_9TREM</name>
<dbReference type="InterPro" id="IPR051149">
    <property type="entry name" value="Spindly/BICDR_Dynein_Adapter"/>
</dbReference>
<comment type="caution">
    <text evidence="4">The sequence shown here is derived from an EMBL/GenBank/DDBJ whole genome shotgun (WGS) entry which is preliminary data.</text>
</comment>
<organism evidence="4 5">
    <name type="scientific">Paragonimus westermani</name>
    <dbReference type="NCBI Taxonomy" id="34504"/>
    <lineage>
        <taxon>Eukaryota</taxon>
        <taxon>Metazoa</taxon>
        <taxon>Spiralia</taxon>
        <taxon>Lophotrochozoa</taxon>
        <taxon>Platyhelminthes</taxon>
        <taxon>Trematoda</taxon>
        <taxon>Digenea</taxon>
        <taxon>Plagiorchiida</taxon>
        <taxon>Troglotremata</taxon>
        <taxon>Troglotrematidae</taxon>
        <taxon>Paragonimus</taxon>
    </lineage>
</organism>
<dbReference type="PANTHER" id="PTHR32123:SF13">
    <property type="entry name" value="BICAUDAL D-RELATED PROTEIN HOMOLOG"/>
    <property type="match status" value="1"/>
</dbReference>
<feature type="coiled-coil region" evidence="2">
    <location>
        <begin position="41"/>
        <end position="195"/>
    </location>
</feature>
<accession>A0A5J4NLB8</accession>
<evidence type="ECO:0000256" key="1">
    <source>
        <dbReference type="ARBA" id="ARBA00023054"/>
    </source>
</evidence>
<feature type="region of interest" description="Disordered" evidence="3">
    <location>
        <begin position="245"/>
        <end position="264"/>
    </location>
</feature>
<keyword evidence="1 2" id="KW-0175">Coiled coil</keyword>
<evidence type="ECO:0000313" key="5">
    <source>
        <dbReference type="Proteomes" id="UP000324629"/>
    </source>
</evidence>
<feature type="region of interest" description="Disordered" evidence="3">
    <location>
        <begin position="321"/>
        <end position="348"/>
    </location>
</feature>
<reference evidence="4 5" key="1">
    <citation type="journal article" date="2019" name="Gigascience">
        <title>Whole-genome sequence of the oriental lung fluke Paragonimus westermani.</title>
        <authorList>
            <person name="Oey H."/>
            <person name="Zakrzewski M."/>
            <person name="Narain K."/>
            <person name="Devi K.R."/>
            <person name="Agatsuma T."/>
            <person name="Nawaratna S."/>
            <person name="Gobert G.N."/>
            <person name="Jones M.K."/>
            <person name="Ragan M.A."/>
            <person name="McManus D.P."/>
            <person name="Krause L."/>
        </authorList>
    </citation>
    <scope>NUCLEOTIDE SEQUENCE [LARGE SCALE GENOMIC DNA]</scope>
    <source>
        <strain evidence="4 5">IND2009</strain>
    </source>
</reference>
<gene>
    <name evidence="4" type="ORF">DEA37_0009939</name>
</gene>
<evidence type="ECO:0000256" key="3">
    <source>
        <dbReference type="SAM" id="MobiDB-lite"/>
    </source>
</evidence>
<dbReference type="PANTHER" id="PTHR32123">
    <property type="entry name" value="BICD FAMILY-LIKE CARGO ADAPTER"/>
    <property type="match status" value="1"/>
</dbReference>
<protein>
    <submittedName>
        <fullName evidence="4">Coiled-coil domain-containing protein 64</fullName>
    </submittedName>
</protein>
<evidence type="ECO:0000256" key="2">
    <source>
        <dbReference type="SAM" id="Coils"/>
    </source>
</evidence>
<evidence type="ECO:0000313" key="4">
    <source>
        <dbReference type="EMBL" id="KAA3676395.1"/>
    </source>
</evidence>